<dbReference type="EMBL" id="KI966390">
    <property type="protein sequence ID" value="EWC48438.1"/>
    <property type="molecule type" value="Genomic_DNA"/>
</dbReference>
<dbReference type="Proteomes" id="UP000024837">
    <property type="component" value="Unassembled WGS sequence"/>
</dbReference>
<feature type="compositionally biased region" description="Basic and acidic residues" evidence="5">
    <location>
        <begin position="229"/>
        <end position="242"/>
    </location>
</feature>
<keyword evidence="9" id="KW-1185">Reference proteome</keyword>
<keyword evidence="2 6" id="KW-0812">Transmembrane</keyword>
<feature type="region of interest" description="Disordered" evidence="5">
    <location>
        <begin position="85"/>
        <end position="138"/>
    </location>
</feature>
<evidence type="ECO:0008006" key="10">
    <source>
        <dbReference type="Google" id="ProtNLM"/>
    </source>
</evidence>
<feature type="compositionally biased region" description="Polar residues" evidence="5">
    <location>
        <begin position="271"/>
        <end position="297"/>
    </location>
</feature>
<evidence type="ECO:0000256" key="4">
    <source>
        <dbReference type="ARBA" id="ARBA00023136"/>
    </source>
</evidence>
<feature type="compositionally biased region" description="Low complexity" evidence="5">
    <location>
        <begin position="109"/>
        <end position="133"/>
    </location>
</feature>
<feature type="compositionally biased region" description="Polar residues" evidence="5">
    <location>
        <begin position="97"/>
        <end position="108"/>
    </location>
</feature>
<dbReference type="PROSITE" id="PS51257">
    <property type="entry name" value="PROKAR_LIPOPROTEIN"/>
    <property type="match status" value="1"/>
</dbReference>
<evidence type="ECO:0000313" key="8">
    <source>
        <dbReference type="EMBL" id="EWC48438.1"/>
    </source>
</evidence>
<organism evidence="8 9">
    <name type="scientific">Drechslerella stenobrocha 248</name>
    <dbReference type="NCBI Taxonomy" id="1043628"/>
    <lineage>
        <taxon>Eukaryota</taxon>
        <taxon>Fungi</taxon>
        <taxon>Dikarya</taxon>
        <taxon>Ascomycota</taxon>
        <taxon>Pezizomycotina</taxon>
        <taxon>Orbiliomycetes</taxon>
        <taxon>Orbiliales</taxon>
        <taxon>Orbiliaceae</taxon>
        <taxon>Drechslerella</taxon>
    </lineage>
</organism>
<protein>
    <recommendedName>
        <fullName evidence="10">Extracellular membrane protein CFEM domain-containing protein</fullName>
    </recommendedName>
</protein>
<evidence type="ECO:0000256" key="2">
    <source>
        <dbReference type="ARBA" id="ARBA00022692"/>
    </source>
</evidence>
<sequence>MRILTVLSLTLAVLQGASAACNCPDIAARASNCDPQDSTCVCAATSYLTALISCSRFRRDENCSDQDLADATDDYNNLCRSLTTTSADSTPTSSLTEDSQFTTTLDPASTTVSTTRRISSSRTTSTTATRTPTNMAAASNSQPVLTTAQIGGIAGGGAGFLIILTLFLVLFCTHRKYKKRDKKEEAERGVEAEKFVEGGRQMRAASMVPISDRLYSTQRPLSYALGEYDSSRYDGGEHREGVPESTPPDSLHGNYFSRFSGSHVEDSAQAFANNPRGSYHPPSSYQNSRRSISVNTHSPDRPKPPTASLSYEEYRNPHTDPVEEQSSLIGSPHRSVSAPQRFSRKPVGNSVHGSERTADSQRTSSESSRLQNSSPDSTVPFNLPYYAHQRPR</sequence>
<reference evidence="8 9" key="1">
    <citation type="submission" date="2013-05" db="EMBL/GenBank/DDBJ databases">
        <title>Drechslerella stenobrocha genome reveals carnivorous origination and mechanical trapping mechanism of predatory fungi.</title>
        <authorList>
            <person name="Liu X."/>
            <person name="Zhang W."/>
            <person name="Liu K."/>
        </authorList>
    </citation>
    <scope>NUCLEOTIDE SEQUENCE [LARGE SCALE GENOMIC DNA]</scope>
    <source>
        <strain evidence="8 9">248</strain>
    </source>
</reference>
<feature type="compositionally biased region" description="Basic and acidic residues" evidence="5">
    <location>
        <begin position="312"/>
        <end position="321"/>
    </location>
</feature>
<gene>
    <name evidence="8" type="ORF">DRE_02207</name>
</gene>
<dbReference type="PANTHER" id="PTHR15549">
    <property type="entry name" value="PAIRED IMMUNOGLOBULIN-LIKE TYPE 2 RECEPTOR"/>
    <property type="match status" value="1"/>
</dbReference>
<dbReference type="InterPro" id="IPR051694">
    <property type="entry name" value="Immunoregulatory_rcpt-like"/>
</dbReference>
<dbReference type="GO" id="GO:0071944">
    <property type="term" value="C:cell periphery"/>
    <property type="evidence" value="ECO:0007669"/>
    <property type="project" value="UniProtKB-ARBA"/>
</dbReference>
<accession>W7I7Y9</accession>
<feature type="chain" id="PRO_5004895886" description="Extracellular membrane protein CFEM domain-containing protein" evidence="7">
    <location>
        <begin position="20"/>
        <end position="392"/>
    </location>
</feature>
<name>W7I7Y9_9PEZI</name>
<evidence type="ECO:0000313" key="9">
    <source>
        <dbReference type="Proteomes" id="UP000024837"/>
    </source>
</evidence>
<feature type="region of interest" description="Disordered" evidence="5">
    <location>
        <begin position="271"/>
        <end position="392"/>
    </location>
</feature>
<dbReference type="GO" id="GO:0016020">
    <property type="term" value="C:membrane"/>
    <property type="evidence" value="ECO:0007669"/>
    <property type="project" value="UniProtKB-SubCell"/>
</dbReference>
<evidence type="ECO:0000256" key="3">
    <source>
        <dbReference type="ARBA" id="ARBA00022989"/>
    </source>
</evidence>
<evidence type="ECO:0000256" key="7">
    <source>
        <dbReference type="SAM" id="SignalP"/>
    </source>
</evidence>
<feature type="transmembrane region" description="Helical" evidence="6">
    <location>
        <begin position="150"/>
        <end position="173"/>
    </location>
</feature>
<dbReference type="OrthoDB" id="5406159at2759"/>
<evidence type="ECO:0000256" key="1">
    <source>
        <dbReference type="ARBA" id="ARBA00004167"/>
    </source>
</evidence>
<dbReference type="HOGENOM" id="CLU_729521_0_0_1"/>
<keyword evidence="7" id="KW-0732">Signal</keyword>
<feature type="compositionally biased region" description="Polar residues" evidence="5">
    <location>
        <begin position="360"/>
        <end position="380"/>
    </location>
</feature>
<feature type="signal peptide" evidence="7">
    <location>
        <begin position="1"/>
        <end position="19"/>
    </location>
</feature>
<comment type="subcellular location">
    <subcellularLocation>
        <location evidence="1">Membrane</location>
        <topology evidence="1">Single-pass membrane protein</topology>
    </subcellularLocation>
</comment>
<proteinExistence type="predicted"/>
<feature type="region of interest" description="Disordered" evidence="5">
    <location>
        <begin position="227"/>
        <end position="258"/>
    </location>
</feature>
<dbReference type="AlphaFoldDB" id="W7I7Y9"/>
<keyword evidence="4 6" id="KW-0472">Membrane</keyword>
<evidence type="ECO:0000256" key="6">
    <source>
        <dbReference type="SAM" id="Phobius"/>
    </source>
</evidence>
<evidence type="ECO:0000256" key="5">
    <source>
        <dbReference type="SAM" id="MobiDB-lite"/>
    </source>
</evidence>
<keyword evidence="3 6" id="KW-1133">Transmembrane helix</keyword>
<feature type="compositionally biased region" description="Low complexity" evidence="5">
    <location>
        <begin position="85"/>
        <end position="96"/>
    </location>
</feature>